<accession>A0A7R9FRZ2</accession>
<dbReference type="EMBL" id="CAJPEV010004854">
    <property type="protein sequence ID" value="CAG0902402.1"/>
    <property type="molecule type" value="Genomic_DNA"/>
</dbReference>
<dbReference type="InterPro" id="IPR009223">
    <property type="entry name" value="APC_rpt"/>
</dbReference>
<reference evidence="2" key="1">
    <citation type="submission" date="2020-11" db="EMBL/GenBank/DDBJ databases">
        <authorList>
            <person name="Tran Van P."/>
        </authorList>
    </citation>
    <scope>NUCLEOTIDE SEQUENCE</scope>
</reference>
<dbReference type="InterPro" id="IPR026818">
    <property type="entry name" value="Apc_fam"/>
</dbReference>
<dbReference type="GO" id="GO:0030877">
    <property type="term" value="C:beta-catenin destruction complex"/>
    <property type="evidence" value="ECO:0007669"/>
    <property type="project" value="TreeGrafter"/>
</dbReference>
<dbReference type="GO" id="GO:0008013">
    <property type="term" value="F:beta-catenin binding"/>
    <property type="evidence" value="ECO:0007669"/>
    <property type="project" value="InterPro"/>
</dbReference>
<dbReference type="EMBL" id="LR904371">
    <property type="protein sequence ID" value="CAD7252791.1"/>
    <property type="molecule type" value="Genomic_DNA"/>
</dbReference>
<dbReference type="Proteomes" id="UP000677054">
    <property type="component" value="Unassembled WGS sequence"/>
</dbReference>
<evidence type="ECO:0000313" key="3">
    <source>
        <dbReference type="Proteomes" id="UP000677054"/>
    </source>
</evidence>
<feature type="region of interest" description="Disordered" evidence="1">
    <location>
        <begin position="86"/>
        <end position="254"/>
    </location>
</feature>
<dbReference type="GO" id="GO:0007389">
    <property type="term" value="P:pattern specification process"/>
    <property type="evidence" value="ECO:0007669"/>
    <property type="project" value="TreeGrafter"/>
</dbReference>
<protein>
    <submittedName>
        <fullName evidence="2">Uncharacterized protein</fullName>
    </submittedName>
</protein>
<keyword evidence="3" id="KW-1185">Reference proteome</keyword>
<dbReference type="PANTHER" id="PTHR12607:SF12">
    <property type="entry name" value="APC-LIKE, ISOFORM A-RELATED"/>
    <property type="match status" value="1"/>
</dbReference>
<name>A0A7R9FRZ2_9CRUS</name>
<dbReference type="Pfam" id="PF05923">
    <property type="entry name" value="APC_r"/>
    <property type="match status" value="2"/>
</dbReference>
<dbReference type="GO" id="GO:0001708">
    <property type="term" value="P:cell fate specification"/>
    <property type="evidence" value="ECO:0007669"/>
    <property type="project" value="TreeGrafter"/>
</dbReference>
<dbReference type="GO" id="GO:0007026">
    <property type="term" value="P:negative regulation of microtubule depolymerization"/>
    <property type="evidence" value="ECO:0007669"/>
    <property type="project" value="TreeGrafter"/>
</dbReference>
<dbReference type="PANTHER" id="PTHR12607">
    <property type="entry name" value="ADENOMATOUS POLYPOSIS COLI PROTEIN FAMILY"/>
    <property type="match status" value="1"/>
</dbReference>
<dbReference type="GO" id="GO:0005881">
    <property type="term" value="C:cytoplasmic microtubule"/>
    <property type="evidence" value="ECO:0007669"/>
    <property type="project" value="TreeGrafter"/>
</dbReference>
<evidence type="ECO:0000256" key="1">
    <source>
        <dbReference type="SAM" id="MobiDB-lite"/>
    </source>
</evidence>
<feature type="compositionally biased region" description="Polar residues" evidence="1">
    <location>
        <begin position="90"/>
        <end position="105"/>
    </location>
</feature>
<sequence length="254" mass="27142">MGPKEEEVKTPVDGKDSPAGADDSDEELDQNLLNAIISSGMPSPKKTIASKPVPPKPVTQIPNARQCSQKVLNQVRIHEDSIRKYETEGTPVNISHAGSTGNLSDLSFPGEKSPKTPSRMGKMKPGSIPSSDNSSICDDSDGILAQCIQSAMPKSKSQGKPVPMKHPSVERVRVGPSSHPRPGTRTSASPQQQPVNRQAPPAAIPPPVPALDSVRTYATEGTPANFSASTSLSDLSIQDHPLDVQPHRNNQYRR</sequence>
<feature type="compositionally biased region" description="Low complexity" evidence="1">
    <location>
        <begin position="127"/>
        <end position="137"/>
    </location>
</feature>
<feature type="compositionally biased region" description="Polar residues" evidence="1">
    <location>
        <begin position="31"/>
        <end position="41"/>
    </location>
</feature>
<dbReference type="AlphaFoldDB" id="A0A7R9FRZ2"/>
<gene>
    <name evidence="2" type="ORF">DSTB1V02_LOCUS12545</name>
</gene>
<evidence type="ECO:0000313" key="2">
    <source>
        <dbReference type="EMBL" id="CAD7252791.1"/>
    </source>
</evidence>
<organism evidence="2">
    <name type="scientific">Darwinula stevensoni</name>
    <dbReference type="NCBI Taxonomy" id="69355"/>
    <lineage>
        <taxon>Eukaryota</taxon>
        <taxon>Metazoa</taxon>
        <taxon>Ecdysozoa</taxon>
        <taxon>Arthropoda</taxon>
        <taxon>Crustacea</taxon>
        <taxon>Oligostraca</taxon>
        <taxon>Ostracoda</taxon>
        <taxon>Podocopa</taxon>
        <taxon>Podocopida</taxon>
        <taxon>Darwinulocopina</taxon>
        <taxon>Darwinuloidea</taxon>
        <taxon>Darwinulidae</taxon>
        <taxon>Darwinula</taxon>
    </lineage>
</organism>
<dbReference type="GO" id="GO:0045295">
    <property type="term" value="F:gamma-catenin binding"/>
    <property type="evidence" value="ECO:0007669"/>
    <property type="project" value="TreeGrafter"/>
</dbReference>
<dbReference type="GO" id="GO:0016342">
    <property type="term" value="C:catenin complex"/>
    <property type="evidence" value="ECO:0007669"/>
    <property type="project" value="TreeGrafter"/>
</dbReference>
<dbReference type="GO" id="GO:0007399">
    <property type="term" value="P:nervous system development"/>
    <property type="evidence" value="ECO:0007669"/>
    <property type="project" value="TreeGrafter"/>
</dbReference>
<feature type="compositionally biased region" description="Polar residues" evidence="1">
    <location>
        <begin position="60"/>
        <end position="72"/>
    </location>
</feature>
<feature type="region of interest" description="Disordered" evidence="1">
    <location>
        <begin position="1"/>
        <end position="72"/>
    </location>
</feature>
<dbReference type="GO" id="GO:0016055">
    <property type="term" value="P:Wnt signaling pathway"/>
    <property type="evidence" value="ECO:0007669"/>
    <property type="project" value="InterPro"/>
</dbReference>
<dbReference type="Pfam" id="PF05924">
    <property type="entry name" value="SAMP"/>
    <property type="match status" value="1"/>
</dbReference>
<dbReference type="GO" id="GO:0090090">
    <property type="term" value="P:negative regulation of canonical Wnt signaling pathway"/>
    <property type="evidence" value="ECO:0007669"/>
    <property type="project" value="TreeGrafter"/>
</dbReference>
<proteinExistence type="predicted"/>
<feature type="compositionally biased region" description="Polar residues" evidence="1">
    <location>
        <begin position="184"/>
        <end position="196"/>
    </location>
</feature>
<dbReference type="GO" id="GO:0008017">
    <property type="term" value="F:microtubule binding"/>
    <property type="evidence" value="ECO:0007669"/>
    <property type="project" value="TreeGrafter"/>
</dbReference>
<dbReference type="GO" id="GO:0016477">
    <property type="term" value="P:cell migration"/>
    <property type="evidence" value="ECO:0007669"/>
    <property type="project" value="TreeGrafter"/>
</dbReference>
<feature type="compositionally biased region" description="Polar residues" evidence="1">
    <location>
        <begin position="222"/>
        <end position="236"/>
    </location>
</feature>
<dbReference type="InterPro" id="IPR009224">
    <property type="entry name" value="SAMP"/>
</dbReference>
<feature type="compositionally biased region" description="Basic and acidic residues" evidence="1">
    <location>
        <begin position="1"/>
        <end position="16"/>
    </location>
</feature>